<feature type="active site" description="Nucleophile" evidence="4">
    <location>
        <position position="41"/>
    </location>
</feature>
<evidence type="ECO:0000256" key="1">
    <source>
        <dbReference type="ARBA" id="ARBA00022801"/>
    </source>
</evidence>
<dbReference type="PROSITE" id="PS51635">
    <property type="entry name" value="PNPLA"/>
    <property type="match status" value="1"/>
</dbReference>
<dbReference type="RefSeq" id="WP_346031495.1">
    <property type="nucleotide sequence ID" value="NZ_BAABHV010000004.1"/>
</dbReference>
<keyword evidence="3 4" id="KW-0443">Lipid metabolism</keyword>
<dbReference type="PANTHER" id="PTHR14226:SF78">
    <property type="entry name" value="SLR0060 PROTEIN"/>
    <property type="match status" value="1"/>
</dbReference>
<dbReference type="InterPro" id="IPR016035">
    <property type="entry name" value="Acyl_Trfase/lysoPLipase"/>
</dbReference>
<comment type="caution">
    <text evidence="6">The sequence shown here is derived from an EMBL/GenBank/DDBJ whole genome shotgun (WGS) entry which is preliminary data.</text>
</comment>
<proteinExistence type="predicted"/>
<gene>
    <name evidence="6" type="ORF">GCM10023208_04270</name>
</gene>
<dbReference type="InterPro" id="IPR002641">
    <property type="entry name" value="PNPLA_dom"/>
</dbReference>
<evidence type="ECO:0000256" key="2">
    <source>
        <dbReference type="ARBA" id="ARBA00022963"/>
    </source>
</evidence>
<evidence type="ECO:0000313" key="7">
    <source>
        <dbReference type="Proteomes" id="UP001500518"/>
    </source>
</evidence>
<keyword evidence="1 4" id="KW-0378">Hydrolase</keyword>
<evidence type="ECO:0000259" key="5">
    <source>
        <dbReference type="PROSITE" id="PS51635"/>
    </source>
</evidence>
<feature type="short sequence motif" description="GXSXG" evidence="4">
    <location>
        <begin position="39"/>
        <end position="43"/>
    </location>
</feature>
<evidence type="ECO:0000256" key="4">
    <source>
        <dbReference type="PROSITE-ProRule" id="PRU01161"/>
    </source>
</evidence>
<dbReference type="PANTHER" id="PTHR14226">
    <property type="entry name" value="NEUROPATHY TARGET ESTERASE/SWISS CHEESE D.MELANOGASTER"/>
    <property type="match status" value="1"/>
</dbReference>
<dbReference type="Pfam" id="PF01734">
    <property type="entry name" value="Patatin"/>
    <property type="match status" value="1"/>
</dbReference>
<feature type="short sequence motif" description="DGA/G" evidence="4">
    <location>
        <begin position="186"/>
        <end position="188"/>
    </location>
</feature>
<protein>
    <submittedName>
        <fullName evidence="6">Patatin-like phospholipase family protein</fullName>
    </submittedName>
</protein>
<dbReference type="Proteomes" id="UP001500518">
    <property type="component" value="Unassembled WGS sequence"/>
</dbReference>
<keyword evidence="7" id="KW-1185">Reference proteome</keyword>
<dbReference type="Gene3D" id="3.40.1090.10">
    <property type="entry name" value="Cytosolic phospholipase A2 catalytic domain"/>
    <property type="match status" value="2"/>
</dbReference>
<name>A0ABP9K107_9SPHN</name>
<organism evidence="6 7">
    <name type="scientific">Erythrobacter westpacificensis</name>
    <dbReference type="NCBI Taxonomy" id="1055231"/>
    <lineage>
        <taxon>Bacteria</taxon>
        <taxon>Pseudomonadati</taxon>
        <taxon>Pseudomonadota</taxon>
        <taxon>Alphaproteobacteria</taxon>
        <taxon>Sphingomonadales</taxon>
        <taxon>Erythrobacteraceae</taxon>
        <taxon>Erythrobacter/Porphyrobacter group</taxon>
        <taxon>Erythrobacter</taxon>
    </lineage>
</organism>
<feature type="active site" description="Proton acceptor" evidence="4">
    <location>
        <position position="186"/>
    </location>
</feature>
<dbReference type="EMBL" id="BAABHV010000004">
    <property type="protein sequence ID" value="GAA5047717.1"/>
    <property type="molecule type" value="Genomic_DNA"/>
</dbReference>
<accession>A0ABP9K107</accession>
<reference evidence="7" key="1">
    <citation type="journal article" date="2019" name="Int. J. Syst. Evol. Microbiol.">
        <title>The Global Catalogue of Microorganisms (GCM) 10K type strain sequencing project: providing services to taxonomists for standard genome sequencing and annotation.</title>
        <authorList>
            <consortium name="The Broad Institute Genomics Platform"/>
            <consortium name="The Broad Institute Genome Sequencing Center for Infectious Disease"/>
            <person name="Wu L."/>
            <person name="Ma J."/>
        </authorList>
    </citation>
    <scope>NUCLEOTIDE SEQUENCE [LARGE SCALE GENOMIC DNA]</scope>
    <source>
        <strain evidence="7">JCM 18014</strain>
    </source>
</reference>
<feature type="domain" description="PNPLA" evidence="5">
    <location>
        <begin position="7"/>
        <end position="199"/>
    </location>
</feature>
<keyword evidence="2 4" id="KW-0442">Lipid degradation</keyword>
<dbReference type="InterPro" id="IPR050301">
    <property type="entry name" value="NTE"/>
</dbReference>
<feature type="short sequence motif" description="GXGXXG" evidence="4">
    <location>
        <begin position="11"/>
        <end position="16"/>
    </location>
</feature>
<evidence type="ECO:0000313" key="6">
    <source>
        <dbReference type="EMBL" id="GAA5047717.1"/>
    </source>
</evidence>
<sequence length="335" mass="36582">MTKPVSLALQGGGSHGAYTWGVLEVLLESGLFEIKAASGTSAGALNAAALVQGLEENPDCPDAQMAYLWSEIGRRSPLVPFDLGMMADTQAFQPWLATLRLVGQFASPYLASLNSGELLEAIIRSSIDFEALEKSKVRLFVCATDVANGRARIFQDLEIDTRSLLASACLPDLFPAVKIEGRFYWDGGYSSNPPIRPLINDADAPRDILIIQVTPFVRNGNPSTPLQIMNRASEITFNASLLSALENFNNEFLQNRFSDKSASLGQSYTRLHMIPAHGALSTLPAESKLDTRPVHLEELRNLGKEAAKLWLEAGHHILFGKNSSIDIPKLLETKF</sequence>
<dbReference type="SUPFAM" id="SSF52151">
    <property type="entry name" value="FabD/lysophospholipase-like"/>
    <property type="match status" value="1"/>
</dbReference>
<evidence type="ECO:0000256" key="3">
    <source>
        <dbReference type="ARBA" id="ARBA00023098"/>
    </source>
</evidence>